<evidence type="ECO:0000313" key="3">
    <source>
        <dbReference type="EMBL" id="GHE54966.1"/>
    </source>
</evidence>
<reference evidence="3" key="2">
    <citation type="submission" date="2020-09" db="EMBL/GenBank/DDBJ databases">
        <authorList>
            <person name="Sun Q."/>
            <person name="Ohkuma M."/>
        </authorList>
    </citation>
    <scope>NUCLEOTIDE SEQUENCE</scope>
    <source>
        <strain evidence="3">JCM 4784</strain>
    </source>
</reference>
<name>A0A919DKZ2_9ACTN</name>
<dbReference type="InterPro" id="IPR050237">
    <property type="entry name" value="ATP-dep_AMP-bd_enzyme"/>
</dbReference>
<dbReference type="Pfam" id="PF00501">
    <property type="entry name" value="AMP-binding"/>
    <property type="match status" value="1"/>
</dbReference>
<dbReference type="RefSeq" id="WP_190136001.1">
    <property type="nucleotide sequence ID" value="NZ_BNBT01000029.1"/>
</dbReference>
<feature type="region of interest" description="Disordered" evidence="1">
    <location>
        <begin position="134"/>
        <end position="170"/>
    </location>
</feature>
<dbReference type="PANTHER" id="PTHR43767:SF1">
    <property type="entry name" value="NONRIBOSOMAL PEPTIDE SYNTHASE PES1 (EUROFUNG)-RELATED"/>
    <property type="match status" value="1"/>
</dbReference>
<feature type="domain" description="AMP-dependent synthetase/ligase" evidence="2">
    <location>
        <begin position="12"/>
        <end position="361"/>
    </location>
</feature>
<dbReference type="InterPro" id="IPR000873">
    <property type="entry name" value="AMP-dep_synth/lig_dom"/>
</dbReference>
<proteinExistence type="predicted"/>
<organism evidence="3 4">
    <name type="scientific">Streptomyces longispororuber</name>
    <dbReference type="NCBI Taxonomy" id="68230"/>
    <lineage>
        <taxon>Bacteria</taxon>
        <taxon>Bacillati</taxon>
        <taxon>Actinomycetota</taxon>
        <taxon>Actinomycetes</taxon>
        <taxon>Kitasatosporales</taxon>
        <taxon>Streptomycetaceae</taxon>
        <taxon>Streptomyces</taxon>
    </lineage>
</organism>
<dbReference type="PANTHER" id="PTHR43767">
    <property type="entry name" value="LONG-CHAIN-FATTY-ACID--COA LIGASE"/>
    <property type="match status" value="1"/>
</dbReference>
<evidence type="ECO:0000259" key="2">
    <source>
        <dbReference type="Pfam" id="PF00501"/>
    </source>
</evidence>
<dbReference type="Gene3D" id="3.40.50.12780">
    <property type="entry name" value="N-terminal domain of ligase-like"/>
    <property type="match status" value="1"/>
</dbReference>
<comment type="caution">
    <text evidence="3">The sequence shown here is derived from an EMBL/GenBank/DDBJ whole genome shotgun (WGS) entry which is preliminary data.</text>
</comment>
<dbReference type="EMBL" id="BNBT01000029">
    <property type="protein sequence ID" value="GHE54966.1"/>
    <property type="molecule type" value="Genomic_DNA"/>
</dbReference>
<sequence length="408" mass="42599">MSGLLIGEVVRSAAEAAPRRTALVHGARALTFAELDAAWDRAGRLLAARRVRRGDRVACPARSLAAALPVYIGAARAGAVFVPLERATAPARPPGAVAPCLVLTEAELAEVCPAPALAPASAAALTPALAHAPAPASAEPRAAAPPEPVLAEPAPEQGTPAEPAPAEGDPHLLLFTGPGRARGVVVSQRAAVLRAHCGARPEPPGVLVCGLPAGHWGAWTAVLRQWQARGTVVLPQEPGPAAVCAAVREHRAARLLGTPRVWEGVLDTAPHHLAALRCADVETAEPGAAPPRLLEAIRTATPGARVRAVFATPETGDLTAWEPADVRARAGTCGTPVPGVRVRLARGELWVRGPLLFDGYFRDKRATDAALRDGWYRTGRAARRDEDGYLYLTGRRRAERERGAAPSP</sequence>
<dbReference type="AlphaFoldDB" id="A0A919DKZ2"/>
<accession>A0A919DKZ2</accession>
<gene>
    <name evidence="3" type="ORF">GCM10018785_25420</name>
</gene>
<dbReference type="SUPFAM" id="SSF56801">
    <property type="entry name" value="Acetyl-CoA synthetase-like"/>
    <property type="match status" value="1"/>
</dbReference>
<dbReference type="Proteomes" id="UP000608024">
    <property type="component" value="Unassembled WGS sequence"/>
</dbReference>
<dbReference type="InterPro" id="IPR042099">
    <property type="entry name" value="ANL_N_sf"/>
</dbReference>
<protein>
    <recommendedName>
        <fullName evidence="2">AMP-dependent synthetase/ligase domain-containing protein</fullName>
    </recommendedName>
</protein>
<evidence type="ECO:0000313" key="4">
    <source>
        <dbReference type="Proteomes" id="UP000608024"/>
    </source>
</evidence>
<keyword evidence="4" id="KW-1185">Reference proteome</keyword>
<reference evidence="3" key="1">
    <citation type="journal article" date="2014" name="Int. J. Syst. Evol. Microbiol.">
        <title>Complete genome sequence of Corynebacterium casei LMG S-19264T (=DSM 44701T), isolated from a smear-ripened cheese.</title>
        <authorList>
            <consortium name="US DOE Joint Genome Institute (JGI-PGF)"/>
            <person name="Walter F."/>
            <person name="Albersmeier A."/>
            <person name="Kalinowski J."/>
            <person name="Ruckert C."/>
        </authorList>
    </citation>
    <scope>NUCLEOTIDE SEQUENCE</scope>
    <source>
        <strain evidence="3">JCM 4784</strain>
    </source>
</reference>
<evidence type="ECO:0000256" key="1">
    <source>
        <dbReference type="SAM" id="MobiDB-lite"/>
    </source>
</evidence>